<feature type="modified residue" description="Phosphocysteine; by EIIA" evidence="7">
    <location>
        <position position="8"/>
    </location>
</feature>
<evidence type="ECO:0000256" key="3">
    <source>
        <dbReference type="ARBA" id="ARBA00022597"/>
    </source>
</evidence>
<feature type="domain" description="PTS EIIB type-3" evidence="8">
    <location>
        <begin position="1"/>
        <end position="106"/>
    </location>
</feature>
<keyword evidence="5" id="KW-0598">Phosphotransferase system</keyword>
<dbReference type="Gene3D" id="3.40.50.2300">
    <property type="match status" value="1"/>
</dbReference>
<dbReference type="Pfam" id="PF02302">
    <property type="entry name" value="PTS_IIB"/>
    <property type="match status" value="1"/>
</dbReference>
<dbReference type="InterPro" id="IPR013012">
    <property type="entry name" value="PTS_EIIB_3"/>
</dbReference>
<proteinExistence type="predicted"/>
<evidence type="ECO:0000256" key="5">
    <source>
        <dbReference type="ARBA" id="ARBA00022683"/>
    </source>
</evidence>
<comment type="caution">
    <text evidence="9">The sequence shown here is derived from an EMBL/GenBank/DDBJ whole genome shotgun (WGS) entry which is preliminary data.</text>
</comment>
<dbReference type="InterPro" id="IPR003501">
    <property type="entry name" value="PTS_EIIB_2/3"/>
</dbReference>
<dbReference type="PANTHER" id="PTHR34581:SF2">
    <property type="entry name" value="PTS SYSTEM N,N'-DIACETYLCHITOBIOSE-SPECIFIC EIIB COMPONENT"/>
    <property type="match status" value="1"/>
</dbReference>
<keyword evidence="4" id="KW-0808">Transferase</keyword>
<gene>
    <name evidence="9" type="ORF">ABID29_001503</name>
</gene>
<evidence type="ECO:0000256" key="6">
    <source>
        <dbReference type="ARBA" id="ARBA00022777"/>
    </source>
</evidence>
<evidence type="ECO:0000256" key="7">
    <source>
        <dbReference type="PROSITE-ProRule" id="PRU00423"/>
    </source>
</evidence>
<dbReference type="SUPFAM" id="SSF52794">
    <property type="entry name" value="PTS system IIB component-like"/>
    <property type="match status" value="1"/>
</dbReference>
<organism evidence="9 10">
    <name type="scientific">Streptococcus rupicaprae</name>
    <dbReference type="NCBI Taxonomy" id="759619"/>
    <lineage>
        <taxon>Bacteria</taxon>
        <taxon>Bacillati</taxon>
        <taxon>Bacillota</taxon>
        <taxon>Bacilli</taxon>
        <taxon>Lactobacillales</taxon>
        <taxon>Streptococcaceae</taxon>
        <taxon>Streptococcus</taxon>
    </lineage>
</organism>
<keyword evidence="10" id="KW-1185">Reference proteome</keyword>
<accession>A0ABV2FIV1</accession>
<protein>
    <submittedName>
        <fullName evidence="9">PTS system cellobiose-specific IIB component</fullName>
    </submittedName>
</protein>
<name>A0ABV2FIV1_9STRE</name>
<dbReference type="PANTHER" id="PTHR34581">
    <property type="entry name" value="PTS SYSTEM N,N'-DIACETYLCHITOBIOSE-SPECIFIC EIIB COMPONENT"/>
    <property type="match status" value="1"/>
</dbReference>
<dbReference type="InterPro" id="IPR051819">
    <property type="entry name" value="PTS_sugar-specific_EIIB"/>
</dbReference>
<dbReference type="RefSeq" id="WP_354365527.1">
    <property type="nucleotide sequence ID" value="NZ_JBEPLO010000015.1"/>
</dbReference>
<dbReference type="EMBL" id="JBEPLO010000015">
    <property type="protein sequence ID" value="MET3558380.1"/>
    <property type="molecule type" value="Genomic_DNA"/>
</dbReference>
<evidence type="ECO:0000313" key="10">
    <source>
        <dbReference type="Proteomes" id="UP001549122"/>
    </source>
</evidence>
<evidence type="ECO:0000259" key="8">
    <source>
        <dbReference type="PROSITE" id="PS51100"/>
    </source>
</evidence>
<evidence type="ECO:0000256" key="2">
    <source>
        <dbReference type="ARBA" id="ARBA00022553"/>
    </source>
</evidence>
<keyword evidence="6" id="KW-0418">Kinase</keyword>
<evidence type="ECO:0000313" key="9">
    <source>
        <dbReference type="EMBL" id="MET3558380.1"/>
    </source>
</evidence>
<reference evidence="9 10" key="1">
    <citation type="submission" date="2024-06" db="EMBL/GenBank/DDBJ databases">
        <title>Genomic Encyclopedia of Type Strains, Phase IV (KMG-IV): sequencing the most valuable type-strain genomes for metagenomic binning, comparative biology and taxonomic classification.</title>
        <authorList>
            <person name="Goeker M."/>
        </authorList>
    </citation>
    <scope>NUCLEOTIDE SEQUENCE [LARGE SCALE GENOMIC DNA]</scope>
    <source>
        <strain evidence="9 10">DSM 28303</strain>
    </source>
</reference>
<evidence type="ECO:0000256" key="4">
    <source>
        <dbReference type="ARBA" id="ARBA00022679"/>
    </source>
</evidence>
<dbReference type="PROSITE" id="PS51100">
    <property type="entry name" value="PTS_EIIB_TYPE_3"/>
    <property type="match status" value="1"/>
</dbReference>
<dbReference type="InterPro" id="IPR036095">
    <property type="entry name" value="PTS_EIIB-like_sf"/>
</dbReference>
<evidence type="ECO:0000256" key="1">
    <source>
        <dbReference type="ARBA" id="ARBA00022448"/>
    </source>
</evidence>
<dbReference type="Proteomes" id="UP001549122">
    <property type="component" value="Unassembled WGS sequence"/>
</dbReference>
<dbReference type="CDD" id="cd05564">
    <property type="entry name" value="PTS_IIB_chitobiose_lichenan"/>
    <property type="match status" value="1"/>
</dbReference>
<sequence length="106" mass="11509">MKTIILACSAGMSTSLLVTKMQEAAANQDYPATIFAVSVSELILELEKTKADVVLLGPQVGYMEEEFKGNPKLQGIPLAVINMMDYGMMNGKKVLQQAKDLIGELE</sequence>
<keyword evidence="3" id="KW-0762">Sugar transport</keyword>
<keyword evidence="2" id="KW-0597">Phosphoprotein</keyword>
<keyword evidence="1" id="KW-0813">Transport</keyword>